<dbReference type="OrthoDB" id="9790355at2"/>
<organism evidence="12 13">
    <name type="scientific">Erythrobacter sanguineus</name>
    <dbReference type="NCBI Taxonomy" id="198312"/>
    <lineage>
        <taxon>Bacteria</taxon>
        <taxon>Pseudomonadati</taxon>
        <taxon>Pseudomonadota</taxon>
        <taxon>Alphaproteobacteria</taxon>
        <taxon>Sphingomonadales</taxon>
        <taxon>Erythrobacteraceae</taxon>
        <taxon>Erythrobacter/Porphyrobacter group</taxon>
        <taxon>Erythrobacter</taxon>
    </lineage>
</organism>
<dbReference type="Gene3D" id="1.25.60.10">
    <property type="entry name" value="MgtE N-terminal domain-like"/>
    <property type="match status" value="1"/>
</dbReference>
<evidence type="ECO:0000256" key="5">
    <source>
        <dbReference type="ARBA" id="ARBA00022842"/>
    </source>
</evidence>
<name>A0A1M7S224_9SPHN</name>
<evidence type="ECO:0000256" key="9">
    <source>
        <dbReference type="RuleBase" id="RU362011"/>
    </source>
</evidence>
<dbReference type="InterPro" id="IPR000644">
    <property type="entry name" value="CBS_dom"/>
</dbReference>
<keyword evidence="3 9" id="KW-0813">Transport</keyword>
<keyword evidence="13" id="KW-1185">Reference proteome</keyword>
<feature type="domain" description="CBS" evidence="11">
    <location>
        <begin position="236"/>
        <end position="292"/>
    </location>
</feature>
<dbReference type="NCBIfam" id="TIGR00400">
    <property type="entry name" value="mgtE"/>
    <property type="match status" value="1"/>
</dbReference>
<dbReference type="GO" id="GO:0005886">
    <property type="term" value="C:plasma membrane"/>
    <property type="evidence" value="ECO:0007669"/>
    <property type="project" value="UniProtKB-SubCell"/>
</dbReference>
<dbReference type="SMART" id="SM00924">
    <property type="entry name" value="MgtE_N"/>
    <property type="match status" value="1"/>
</dbReference>
<feature type="transmembrane region" description="Helical" evidence="9">
    <location>
        <begin position="419"/>
        <end position="443"/>
    </location>
</feature>
<dbReference type="SUPFAM" id="SSF54631">
    <property type="entry name" value="CBS-domain pair"/>
    <property type="match status" value="1"/>
</dbReference>
<dbReference type="InterPro" id="IPR006668">
    <property type="entry name" value="Mg_transptr_MgtE_intracell_dom"/>
</dbReference>
<dbReference type="GO" id="GO:0015095">
    <property type="term" value="F:magnesium ion transmembrane transporter activity"/>
    <property type="evidence" value="ECO:0007669"/>
    <property type="project" value="UniProtKB-UniRule"/>
</dbReference>
<keyword evidence="9" id="KW-0479">Metal-binding</keyword>
<dbReference type="SUPFAM" id="SSF161093">
    <property type="entry name" value="MgtE membrane domain-like"/>
    <property type="match status" value="1"/>
</dbReference>
<dbReference type="InterPro" id="IPR006667">
    <property type="entry name" value="SLC41_membr_dom"/>
</dbReference>
<dbReference type="InterPro" id="IPR006669">
    <property type="entry name" value="MgtE_transporter"/>
</dbReference>
<keyword evidence="6 9" id="KW-1133">Transmembrane helix</keyword>
<keyword evidence="9" id="KW-1003">Cell membrane</keyword>
<dbReference type="AlphaFoldDB" id="A0A1M7S224"/>
<feature type="compositionally biased region" description="Basic and acidic residues" evidence="10">
    <location>
        <begin position="19"/>
        <end position="34"/>
    </location>
</feature>
<dbReference type="GO" id="GO:0046872">
    <property type="term" value="F:metal ion binding"/>
    <property type="evidence" value="ECO:0007669"/>
    <property type="project" value="UniProtKB-KW"/>
</dbReference>
<gene>
    <name evidence="12" type="ORF">SAMN02745193_00816</name>
</gene>
<feature type="region of interest" description="Disordered" evidence="10">
    <location>
        <begin position="1"/>
        <end position="34"/>
    </location>
</feature>
<dbReference type="InterPro" id="IPR038076">
    <property type="entry name" value="MgtE_N_sf"/>
</dbReference>
<keyword evidence="4 9" id="KW-0812">Transmembrane</keyword>
<proteinExistence type="inferred from homology"/>
<dbReference type="Pfam" id="PF00571">
    <property type="entry name" value="CBS"/>
    <property type="match status" value="2"/>
</dbReference>
<evidence type="ECO:0000256" key="8">
    <source>
        <dbReference type="PROSITE-ProRule" id="PRU00703"/>
    </source>
</evidence>
<evidence type="ECO:0000256" key="2">
    <source>
        <dbReference type="ARBA" id="ARBA00009749"/>
    </source>
</evidence>
<evidence type="ECO:0000256" key="7">
    <source>
        <dbReference type="ARBA" id="ARBA00023136"/>
    </source>
</evidence>
<dbReference type="EMBL" id="FRDF01000004">
    <property type="protein sequence ID" value="SHN52563.1"/>
    <property type="molecule type" value="Genomic_DNA"/>
</dbReference>
<reference evidence="13" key="1">
    <citation type="submission" date="2016-12" db="EMBL/GenBank/DDBJ databases">
        <authorList>
            <person name="Varghese N."/>
            <person name="Submissions S."/>
        </authorList>
    </citation>
    <scope>NUCLEOTIDE SEQUENCE [LARGE SCALE GENOMIC DNA]</scope>
    <source>
        <strain evidence="13">DSM 11032</strain>
    </source>
</reference>
<evidence type="ECO:0000256" key="10">
    <source>
        <dbReference type="SAM" id="MobiDB-lite"/>
    </source>
</evidence>
<dbReference type="STRING" id="198312.SAMN02745193_00816"/>
<feature type="transmembrane region" description="Helical" evidence="9">
    <location>
        <begin position="455"/>
        <end position="480"/>
    </location>
</feature>
<protein>
    <recommendedName>
        <fullName evidence="9">Magnesium transporter MgtE</fullName>
    </recommendedName>
</protein>
<feature type="transmembrane region" description="Helical" evidence="9">
    <location>
        <begin position="347"/>
        <end position="370"/>
    </location>
</feature>
<feature type="compositionally biased region" description="Acidic residues" evidence="10">
    <location>
        <begin position="1"/>
        <end position="12"/>
    </location>
</feature>
<keyword evidence="5 9" id="KW-0460">Magnesium</keyword>
<dbReference type="Pfam" id="PF01769">
    <property type="entry name" value="MgtE"/>
    <property type="match status" value="1"/>
</dbReference>
<dbReference type="Proteomes" id="UP000184391">
    <property type="component" value="Unassembled WGS sequence"/>
</dbReference>
<evidence type="ECO:0000313" key="12">
    <source>
        <dbReference type="EMBL" id="SHN52563.1"/>
    </source>
</evidence>
<evidence type="ECO:0000256" key="4">
    <source>
        <dbReference type="ARBA" id="ARBA00022692"/>
    </source>
</evidence>
<feature type="transmembrane region" description="Helical" evidence="9">
    <location>
        <begin position="319"/>
        <end position="341"/>
    </location>
</feature>
<comment type="similarity">
    <text evidence="2 9">Belongs to the SLC41A transporter family.</text>
</comment>
<dbReference type="Pfam" id="PF03448">
    <property type="entry name" value="MgtE_N"/>
    <property type="match status" value="1"/>
</dbReference>
<evidence type="ECO:0000259" key="11">
    <source>
        <dbReference type="PROSITE" id="PS51371"/>
    </source>
</evidence>
<dbReference type="PANTHER" id="PTHR43773">
    <property type="entry name" value="MAGNESIUM TRANSPORTER MGTE"/>
    <property type="match status" value="1"/>
</dbReference>
<dbReference type="Gene3D" id="3.10.580.10">
    <property type="entry name" value="CBS-domain"/>
    <property type="match status" value="1"/>
</dbReference>
<dbReference type="PANTHER" id="PTHR43773:SF1">
    <property type="entry name" value="MAGNESIUM TRANSPORTER MGTE"/>
    <property type="match status" value="1"/>
</dbReference>
<feature type="transmembrane region" description="Helical" evidence="9">
    <location>
        <begin position="391"/>
        <end position="413"/>
    </location>
</feature>
<evidence type="ECO:0000256" key="6">
    <source>
        <dbReference type="ARBA" id="ARBA00022989"/>
    </source>
</evidence>
<dbReference type="InterPro" id="IPR046342">
    <property type="entry name" value="CBS_dom_sf"/>
</dbReference>
<sequence>MAEDRIPDDDLLIADTGEVEVRPDDRVDDERHDQENRLKPAYVSAVHIALEAGDKGAVYDLVEPLHAADIADLIELLDRSERAQLASAISDLMTSDVIAELNDYVREDLMDTLSAQAVAVIAEQLDTDDAVQLIEDLDEADQRAVMAELEPETRAAVSSALAYPEETAGRLMSRDFVAVPEHMTVGNLIDFLRDEGDLEHDFFEVFIIDEGHHPVGTCALNWILTTPRSVRLTDLMQRDQTLIPVTMDQEEVALMFQKYALISAAVVDESGRLVGQMTVDDVVHIISEEAGEDALLMSGAGDGDINEPLREAFSSRVRWLIANLGTAVVASSIIALFGAAIEQLVALAVLMPIVASIGGNAGTQTMAVAVRAIATNQLTRANTRRILWREFRVALLNGGTIAALIGVAAGLLFSPMMGVVIALAMVINIAVAGLAGVLVPVIFERLDQDPAVASSVFVTMITDSMGFFAFLGLAVAAGLAPL</sequence>
<comment type="subunit">
    <text evidence="9">Homodimer.</text>
</comment>
<comment type="function">
    <text evidence="9">Acts as a magnesium transporter.</text>
</comment>
<keyword evidence="7 9" id="KW-0472">Membrane</keyword>
<keyword evidence="8" id="KW-0129">CBS domain</keyword>
<accession>A0A1M7S224</accession>
<dbReference type="CDD" id="cd04606">
    <property type="entry name" value="CBS_pair_Mg_transporter"/>
    <property type="match status" value="1"/>
</dbReference>
<evidence type="ECO:0000313" key="13">
    <source>
        <dbReference type="Proteomes" id="UP000184391"/>
    </source>
</evidence>
<comment type="subcellular location">
    <subcellularLocation>
        <location evidence="9">Cell membrane</location>
        <topology evidence="9">Multi-pass membrane protein</topology>
    </subcellularLocation>
    <subcellularLocation>
        <location evidence="1">Membrane</location>
        <topology evidence="1">Multi-pass membrane protein</topology>
    </subcellularLocation>
</comment>
<dbReference type="PROSITE" id="PS51371">
    <property type="entry name" value="CBS"/>
    <property type="match status" value="1"/>
</dbReference>
<evidence type="ECO:0000256" key="3">
    <source>
        <dbReference type="ARBA" id="ARBA00022448"/>
    </source>
</evidence>
<dbReference type="SUPFAM" id="SSF158791">
    <property type="entry name" value="MgtE N-terminal domain-like"/>
    <property type="match status" value="1"/>
</dbReference>
<dbReference type="InterPro" id="IPR036739">
    <property type="entry name" value="SLC41_membr_dom_sf"/>
</dbReference>
<dbReference type="RefSeq" id="WP_084662462.1">
    <property type="nucleotide sequence ID" value="NZ_FRDF01000004.1"/>
</dbReference>
<dbReference type="Gene3D" id="1.10.357.20">
    <property type="entry name" value="SLC41 divalent cation transporters, integral membrane domain"/>
    <property type="match status" value="1"/>
</dbReference>
<evidence type="ECO:0000256" key="1">
    <source>
        <dbReference type="ARBA" id="ARBA00004141"/>
    </source>
</evidence>